<feature type="modified residue" description="Phosphohistidine" evidence="2">
    <location>
        <position position="55"/>
    </location>
</feature>
<gene>
    <name evidence="4" type="ORF">MGA5115_01463</name>
    <name evidence="5" type="ORF">MGA5116_02818</name>
</gene>
<evidence type="ECO:0000256" key="1">
    <source>
        <dbReference type="ARBA" id="ARBA00023012"/>
    </source>
</evidence>
<dbReference type="Gene3D" id="1.20.120.160">
    <property type="entry name" value="HPT domain"/>
    <property type="match status" value="1"/>
</dbReference>
<dbReference type="AlphaFoldDB" id="A0A1C3JQ76"/>
<dbReference type="RefSeq" id="WP_067034147.1">
    <property type="nucleotide sequence ID" value="NZ_FLRA01000010.1"/>
</dbReference>
<name>A0A1C3JQ76_9GAMM</name>
<keyword evidence="1" id="KW-0902">Two-component regulatory system</keyword>
<accession>A0A1C3JQ76</accession>
<reference evidence="4 7" key="1">
    <citation type="submission" date="2016-06" db="EMBL/GenBank/DDBJ databases">
        <authorList>
            <person name="Kjaerup R.B."/>
            <person name="Dalgaard T.S."/>
            <person name="Juul-Madsen H.R."/>
        </authorList>
    </citation>
    <scope>NUCLEOTIDE SEQUENCE [LARGE SCALE GENOMIC DNA]</scope>
    <source>
        <strain evidence="4 7">CECT 5115</strain>
    </source>
</reference>
<organism evidence="4 7">
    <name type="scientific">Marinomonas gallaica</name>
    <dbReference type="NCBI Taxonomy" id="1806667"/>
    <lineage>
        <taxon>Bacteria</taxon>
        <taxon>Pseudomonadati</taxon>
        <taxon>Pseudomonadota</taxon>
        <taxon>Gammaproteobacteria</taxon>
        <taxon>Oceanospirillales</taxon>
        <taxon>Oceanospirillaceae</taxon>
        <taxon>Marinomonas</taxon>
    </lineage>
</organism>
<dbReference type="GO" id="GO:0004672">
    <property type="term" value="F:protein kinase activity"/>
    <property type="evidence" value="ECO:0007669"/>
    <property type="project" value="UniProtKB-ARBA"/>
</dbReference>
<dbReference type="EMBL" id="FLRB01000016">
    <property type="protein sequence ID" value="SBT22203.1"/>
    <property type="molecule type" value="Genomic_DNA"/>
</dbReference>
<keyword evidence="2" id="KW-0597">Phosphoprotein</keyword>
<dbReference type="PROSITE" id="PS50894">
    <property type="entry name" value="HPT"/>
    <property type="match status" value="1"/>
</dbReference>
<keyword evidence="6" id="KW-1185">Reference proteome</keyword>
<dbReference type="Proteomes" id="UP000092871">
    <property type="component" value="Unassembled WGS sequence"/>
</dbReference>
<dbReference type="Pfam" id="PF01627">
    <property type="entry name" value="Hpt"/>
    <property type="match status" value="1"/>
</dbReference>
<proteinExistence type="predicted"/>
<evidence type="ECO:0000256" key="2">
    <source>
        <dbReference type="PROSITE-ProRule" id="PRU00110"/>
    </source>
</evidence>
<dbReference type="SUPFAM" id="SSF47226">
    <property type="entry name" value="Histidine-containing phosphotransfer domain, HPT domain"/>
    <property type="match status" value="1"/>
</dbReference>
<reference evidence="5 6" key="2">
    <citation type="submission" date="2016-06" db="EMBL/GenBank/DDBJ databases">
        <authorList>
            <person name="Rodrigo-Torres L."/>
            <person name="Arahal D.R."/>
        </authorList>
    </citation>
    <scope>NUCLEOTIDE SEQUENCE [LARGE SCALE GENOMIC DNA]</scope>
    <source>
        <strain evidence="5 6">CECT 5116</strain>
    </source>
</reference>
<protein>
    <submittedName>
        <fullName evidence="4">Hpt domain protein</fullName>
    </submittedName>
</protein>
<dbReference type="OrthoDB" id="6107759at2"/>
<sequence length="110" mass="12012">MSVDHVQLKSLMDIIGRDTLSRVKQSYFNDSQAKLVSLKTAIETQDLHQVEQLSHSLKSSSSNLALSTLAGVFAHMESDASQGQAENLSNLYQSAVDEYGQAIAELDTLI</sequence>
<feature type="domain" description="HPt" evidence="3">
    <location>
        <begin position="16"/>
        <end position="110"/>
    </location>
</feature>
<evidence type="ECO:0000259" key="3">
    <source>
        <dbReference type="PROSITE" id="PS50894"/>
    </source>
</evidence>
<dbReference type="InterPro" id="IPR008207">
    <property type="entry name" value="Sig_transdc_His_kin_Hpt_dom"/>
</dbReference>
<dbReference type="GO" id="GO:0000160">
    <property type="term" value="P:phosphorelay signal transduction system"/>
    <property type="evidence" value="ECO:0007669"/>
    <property type="project" value="UniProtKB-KW"/>
</dbReference>
<evidence type="ECO:0000313" key="7">
    <source>
        <dbReference type="Proteomes" id="UP000092871"/>
    </source>
</evidence>
<evidence type="ECO:0000313" key="5">
    <source>
        <dbReference type="EMBL" id="SBT22203.1"/>
    </source>
</evidence>
<evidence type="ECO:0000313" key="4">
    <source>
        <dbReference type="EMBL" id="SBT17353.1"/>
    </source>
</evidence>
<dbReference type="InterPro" id="IPR036641">
    <property type="entry name" value="HPT_dom_sf"/>
</dbReference>
<dbReference type="Proteomes" id="UP000092840">
    <property type="component" value="Unassembled WGS sequence"/>
</dbReference>
<evidence type="ECO:0000313" key="6">
    <source>
        <dbReference type="Proteomes" id="UP000092840"/>
    </source>
</evidence>
<dbReference type="EMBL" id="FLRA01000010">
    <property type="protein sequence ID" value="SBT17353.1"/>
    <property type="molecule type" value="Genomic_DNA"/>
</dbReference>